<dbReference type="PANTHER" id="PTHR42748:SF30">
    <property type="entry name" value="NMRA-LIKE DOMAIN-CONTAINING PROTEIN"/>
    <property type="match status" value="1"/>
</dbReference>
<gene>
    <name evidence="5" type="ORF">I302_07073</name>
    <name evidence="6" type="ORF">I302_108554</name>
</gene>
<dbReference type="Gene3D" id="3.90.25.10">
    <property type="entry name" value="UDP-galactose 4-epimerase, domain 1"/>
    <property type="match status" value="1"/>
</dbReference>
<keyword evidence="2" id="KW-0521">NADP</keyword>
<dbReference type="PANTHER" id="PTHR42748">
    <property type="entry name" value="NITROGEN METABOLITE REPRESSION PROTEIN NMRA FAMILY MEMBER"/>
    <property type="match status" value="1"/>
</dbReference>
<dbReference type="GO" id="GO:0005634">
    <property type="term" value="C:nucleus"/>
    <property type="evidence" value="ECO:0007669"/>
    <property type="project" value="TreeGrafter"/>
</dbReference>
<dbReference type="KEGG" id="kbi:30211472"/>
<dbReference type="RefSeq" id="XP_019043803.1">
    <property type="nucleotide sequence ID" value="XM_019193680.1"/>
</dbReference>
<feature type="domain" description="NmrA-like" evidence="4">
    <location>
        <begin position="2"/>
        <end position="251"/>
    </location>
</feature>
<dbReference type="InterPro" id="IPR036291">
    <property type="entry name" value="NAD(P)-bd_dom_sf"/>
</dbReference>
<keyword evidence="7" id="KW-1185">Reference proteome</keyword>
<reference evidence="6" key="4">
    <citation type="submission" date="2024-02" db="EMBL/GenBank/DDBJ databases">
        <title>Comparative genomics of Cryptococcus and Kwoniella reveals pathogenesis evolution and contrasting modes of karyotype evolution via chromosome fusion or intercentromeric recombination.</title>
        <authorList>
            <person name="Coelho M.A."/>
            <person name="David-Palma M."/>
            <person name="Shea T."/>
            <person name="Bowers K."/>
            <person name="McGinley-Smith S."/>
            <person name="Mohammad A.W."/>
            <person name="Gnirke A."/>
            <person name="Yurkov A.M."/>
            <person name="Nowrousian M."/>
            <person name="Sun S."/>
            <person name="Cuomo C.A."/>
            <person name="Heitman J."/>
        </authorList>
    </citation>
    <scope>NUCLEOTIDE SEQUENCE</scope>
    <source>
        <strain evidence="6">CBS 10118</strain>
    </source>
</reference>
<evidence type="ECO:0000313" key="7">
    <source>
        <dbReference type="Proteomes" id="UP000092730"/>
    </source>
</evidence>
<dbReference type="AlphaFoldDB" id="A0A1B9FVD2"/>
<dbReference type="Pfam" id="PF05368">
    <property type="entry name" value="NmrA"/>
    <property type="match status" value="1"/>
</dbReference>
<dbReference type="InterPro" id="IPR008030">
    <property type="entry name" value="NmrA-like"/>
</dbReference>
<dbReference type="InterPro" id="IPR051164">
    <property type="entry name" value="NmrA-like_oxidored"/>
</dbReference>
<evidence type="ECO:0000256" key="3">
    <source>
        <dbReference type="ARBA" id="ARBA00023002"/>
    </source>
</evidence>
<dbReference type="Gene3D" id="3.40.50.720">
    <property type="entry name" value="NAD(P)-binding Rossmann-like Domain"/>
    <property type="match status" value="1"/>
</dbReference>
<dbReference type="VEuPathDB" id="FungiDB:I302_07073"/>
<organism evidence="5">
    <name type="scientific">Kwoniella bestiolae CBS 10118</name>
    <dbReference type="NCBI Taxonomy" id="1296100"/>
    <lineage>
        <taxon>Eukaryota</taxon>
        <taxon>Fungi</taxon>
        <taxon>Dikarya</taxon>
        <taxon>Basidiomycota</taxon>
        <taxon>Agaricomycotina</taxon>
        <taxon>Tremellomycetes</taxon>
        <taxon>Tremellales</taxon>
        <taxon>Cryptococcaceae</taxon>
        <taxon>Kwoniella</taxon>
    </lineage>
</organism>
<dbReference type="EMBL" id="CP144547">
    <property type="protein sequence ID" value="WVW86505.1"/>
    <property type="molecule type" value="Genomic_DNA"/>
</dbReference>
<evidence type="ECO:0000313" key="6">
    <source>
        <dbReference type="EMBL" id="WVW86505.1"/>
    </source>
</evidence>
<dbReference type="Proteomes" id="UP000092730">
    <property type="component" value="Chromosome 7"/>
</dbReference>
<reference evidence="5" key="3">
    <citation type="submission" date="2014-01" db="EMBL/GenBank/DDBJ databases">
        <title>Evolution of pathogenesis and genome organization in the Tremellales.</title>
        <authorList>
            <person name="Cuomo C."/>
            <person name="Litvintseva A."/>
            <person name="Heitman J."/>
            <person name="Chen Y."/>
            <person name="Sun S."/>
            <person name="Springer D."/>
            <person name="Dromer F."/>
            <person name="Young S."/>
            <person name="Zeng Q."/>
            <person name="Chapman S."/>
            <person name="Gujja S."/>
            <person name="Saif S."/>
            <person name="Birren B."/>
        </authorList>
    </citation>
    <scope>NUCLEOTIDE SEQUENCE</scope>
    <source>
        <strain evidence="5">CBS 10118</strain>
    </source>
</reference>
<dbReference type="GeneID" id="30211472"/>
<proteinExistence type="inferred from homology"/>
<dbReference type="STRING" id="1296100.A0A1B9FVD2"/>
<dbReference type="EMBL" id="KI894024">
    <property type="protein sequence ID" value="OCF22733.1"/>
    <property type="molecule type" value="Genomic_DNA"/>
</dbReference>
<reference evidence="5" key="1">
    <citation type="submission" date="2013-07" db="EMBL/GenBank/DDBJ databases">
        <title>The Genome Sequence of Cryptococcus bestiolae CBS10118.</title>
        <authorList>
            <consortium name="The Broad Institute Genome Sequencing Platform"/>
            <person name="Cuomo C."/>
            <person name="Litvintseva A."/>
            <person name="Chen Y."/>
            <person name="Heitman J."/>
            <person name="Sun S."/>
            <person name="Springer D."/>
            <person name="Dromer F."/>
            <person name="Young S.K."/>
            <person name="Zeng Q."/>
            <person name="Gargeya S."/>
            <person name="Fitzgerald M."/>
            <person name="Abouelleil A."/>
            <person name="Alvarado L."/>
            <person name="Berlin A.M."/>
            <person name="Chapman S.B."/>
            <person name="Dewar J."/>
            <person name="Goldberg J."/>
            <person name="Griggs A."/>
            <person name="Gujja S."/>
            <person name="Hansen M."/>
            <person name="Howarth C."/>
            <person name="Imamovic A."/>
            <person name="Larimer J."/>
            <person name="McCowan C."/>
            <person name="Murphy C."/>
            <person name="Pearson M."/>
            <person name="Priest M."/>
            <person name="Roberts A."/>
            <person name="Saif S."/>
            <person name="Shea T."/>
            <person name="Sykes S."/>
            <person name="Wortman J."/>
            <person name="Nusbaum C."/>
            <person name="Birren B."/>
        </authorList>
    </citation>
    <scope>NUCLEOTIDE SEQUENCE [LARGE SCALE GENOMIC DNA]</scope>
    <source>
        <strain evidence="5">CBS 10118</strain>
    </source>
</reference>
<evidence type="ECO:0000256" key="1">
    <source>
        <dbReference type="ARBA" id="ARBA00006328"/>
    </source>
</evidence>
<dbReference type="GO" id="GO:0016491">
    <property type="term" value="F:oxidoreductase activity"/>
    <property type="evidence" value="ECO:0007669"/>
    <property type="project" value="UniProtKB-KW"/>
</dbReference>
<dbReference type="OrthoDB" id="300709at2759"/>
<sequence>MKVVVFTVTGDQGSSVARYLLEDEKYQVLGITRNVNSDKAKSLAKIGVELIQGDLSDPSTYAAQLEGIDAAYVNADFWTHFSSNGFDAIKAKEAEKKESIGAIDACVRAGVKHIVYSTLDEVDEGECPHYESKNDVSRYLRDKGIPHTLLFTFNYFSNIVKFGQLKRAQNKDDGWLLDIAVPDDVGIPSYPAEQTGLWVKEALDDRDEWLGKNIYATTGSPTPSEMAQSLSRKFNVKVSTAGIKLEEFYTEEHKNKIGEELWLAYVVILKGKMYHSPEEITSLPGAWTFDDWVDQDETLKEWFKTA</sequence>
<dbReference type="CDD" id="cd05251">
    <property type="entry name" value="NmrA_like_SDR_a"/>
    <property type="match status" value="1"/>
</dbReference>
<keyword evidence="3" id="KW-0560">Oxidoreductase</keyword>
<comment type="similarity">
    <text evidence="1">Belongs to the NmrA-type oxidoreductase family.</text>
</comment>
<name>A0A1B9FVD2_9TREE</name>
<evidence type="ECO:0000256" key="2">
    <source>
        <dbReference type="ARBA" id="ARBA00022857"/>
    </source>
</evidence>
<protein>
    <recommendedName>
        <fullName evidence="4">NmrA-like domain-containing protein</fullName>
    </recommendedName>
</protein>
<dbReference type="SUPFAM" id="SSF51735">
    <property type="entry name" value="NAD(P)-binding Rossmann-fold domains"/>
    <property type="match status" value="1"/>
</dbReference>
<evidence type="ECO:0000259" key="4">
    <source>
        <dbReference type="Pfam" id="PF05368"/>
    </source>
</evidence>
<accession>A0A1B9FVD2</accession>
<evidence type="ECO:0000313" key="5">
    <source>
        <dbReference type="EMBL" id="OCF22733.1"/>
    </source>
</evidence>
<reference evidence="6" key="2">
    <citation type="submission" date="2013-07" db="EMBL/GenBank/DDBJ databases">
        <authorList>
            <consortium name="The Broad Institute Genome Sequencing Platform"/>
            <person name="Cuomo C."/>
            <person name="Litvintseva A."/>
            <person name="Chen Y."/>
            <person name="Heitman J."/>
            <person name="Sun S."/>
            <person name="Springer D."/>
            <person name="Dromer F."/>
            <person name="Young S.K."/>
            <person name="Zeng Q."/>
            <person name="Gargeya S."/>
            <person name="Fitzgerald M."/>
            <person name="Abouelleil A."/>
            <person name="Alvarado L."/>
            <person name="Berlin A.M."/>
            <person name="Chapman S.B."/>
            <person name="Dewar J."/>
            <person name="Goldberg J."/>
            <person name="Griggs A."/>
            <person name="Gujja S."/>
            <person name="Hansen M."/>
            <person name="Howarth C."/>
            <person name="Imamovic A."/>
            <person name="Larimer J."/>
            <person name="McCowan C."/>
            <person name="Murphy C."/>
            <person name="Pearson M."/>
            <person name="Priest M."/>
            <person name="Roberts A."/>
            <person name="Saif S."/>
            <person name="Shea T."/>
            <person name="Sykes S."/>
            <person name="Wortman J."/>
            <person name="Nusbaum C."/>
            <person name="Birren B."/>
        </authorList>
    </citation>
    <scope>NUCLEOTIDE SEQUENCE</scope>
    <source>
        <strain evidence="6">CBS 10118</strain>
    </source>
</reference>